<keyword evidence="2" id="KW-1185">Reference proteome</keyword>
<protein>
    <submittedName>
        <fullName evidence="1">Uncharacterized protein</fullName>
    </submittedName>
</protein>
<proteinExistence type="predicted"/>
<accession>A0ACB8DKF1</accession>
<evidence type="ECO:0000313" key="2">
    <source>
        <dbReference type="Proteomes" id="UP000821865"/>
    </source>
</evidence>
<dbReference type="EMBL" id="CM023480">
    <property type="protein sequence ID" value="KAH7971197.1"/>
    <property type="molecule type" value="Genomic_DNA"/>
</dbReference>
<name>A0ACB8DKF1_DERSI</name>
<reference evidence="1" key="1">
    <citation type="submission" date="2020-05" db="EMBL/GenBank/DDBJ databases">
        <title>Large-scale comparative analyses of tick genomes elucidate their genetic diversity and vector capacities.</title>
        <authorList>
            <person name="Jia N."/>
            <person name="Wang J."/>
            <person name="Shi W."/>
            <person name="Du L."/>
            <person name="Sun Y."/>
            <person name="Zhan W."/>
            <person name="Jiang J."/>
            <person name="Wang Q."/>
            <person name="Zhang B."/>
            <person name="Ji P."/>
            <person name="Sakyi L.B."/>
            <person name="Cui X."/>
            <person name="Yuan T."/>
            <person name="Jiang B."/>
            <person name="Yang W."/>
            <person name="Lam T.T.-Y."/>
            <person name="Chang Q."/>
            <person name="Ding S."/>
            <person name="Wang X."/>
            <person name="Zhu J."/>
            <person name="Ruan X."/>
            <person name="Zhao L."/>
            <person name="Wei J."/>
            <person name="Que T."/>
            <person name="Du C."/>
            <person name="Cheng J."/>
            <person name="Dai P."/>
            <person name="Han X."/>
            <person name="Huang E."/>
            <person name="Gao Y."/>
            <person name="Liu J."/>
            <person name="Shao H."/>
            <person name="Ye R."/>
            <person name="Li L."/>
            <person name="Wei W."/>
            <person name="Wang X."/>
            <person name="Wang C."/>
            <person name="Yang T."/>
            <person name="Huo Q."/>
            <person name="Li W."/>
            <person name="Guo W."/>
            <person name="Chen H."/>
            <person name="Zhou L."/>
            <person name="Ni X."/>
            <person name="Tian J."/>
            <person name="Zhou Y."/>
            <person name="Sheng Y."/>
            <person name="Liu T."/>
            <person name="Pan Y."/>
            <person name="Xia L."/>
            <person name="Li J."/>
            <person name="Zhao F."/>
            <person name="Cao W."/>
        </authorList>
    </citation>
    <scope>NUCLEOTIDE SEQUENCE</scope>
    <source>
        <strain evidence="1">Dsil-2018</strain>
    </source>
</reference>
<sequence length="505" mass="54679">MFCEIEFLPYAACAVCHRFVEARSHDAARYQKNLKQKANKNVFVKPRLLATQTPLKRSCSPLYQPPSCALAHRPRDPLYASSVPVPTALAAFLRGTQPNMAYVLRRPRYISCLLLVLVFLVLGTPLCHGSETMSDCSGRFYVEDSTVKLIVQQFVNSTDSLVECRYIFEAPRDSGLLVFANDIRAVHDYEIPGCPVTIYNNANASGDPVVSLCSHYATMTIPVPSSVALVVYKPEFNGKPYTLTLDLQVTLTGGTNLRACGDSHINAVSIVPMKYSVGFRADAGSGDASDFCDLNVTSKDNDETLGTNCVLTSEGVCNYEVLVSNGSAAKSADSIDLAAVGGLATVRLHPAGITGVLVSNLPAGFVPLTSLQPPIAVSPPEETVTGSSGATNAADVSETSTEGPAGSLVTLDTDLAMNETETPMLNVTDYNTTTGVDAANASTVGDNDDIDDDDDDNVIHVIIIDDTPTTFWRRTTHWFSETWTTMYYTVTFTYRSFETWVLSWF</sequence>
<comment type="caution">
    <text evidence="1">The sequence shown here is derived from an EMBL/GenBank/DDBJ whole genome shotgun (WGS) entry which is preliminary data.</text>
</comment>
<evidence type="ECO:0000313" key="1">
    <source>
        <dbReference type="EMBL" id="KAH7971197.1"/>
    </source>
</evidence>
<organism evidence="1 2">
    <name type="scientific">Dermacentor silvarum</name>
    <name type="common">Tick</name>
    <dbReference type="NCBI Taxonomy" id="543639"/>
    <lineage>
        <taxon>Eukaryota</taxon>
        <taxon>Metazoa</taxon>
        <taxon>Ecdysozoa</taxon>
        <taxon>Arthropoda</taxon>
        <taxon>Chelicerata</taxon>
        <taxon>Arachnida</taxon>
        <taxon>Acari</taxon>
        <taxon>Parasitiformes</taxon>
        <taxon>Ixodida</taxon>
        <taxon>Ixodoidea</taxon>
        <taxon>Ixodidae</taxon>
        <taxon>Rhipicephalinae</taxon>
        <taxon>Dermacentor</taxon>
    </lineage>
</organism>
<dbReference type="Proteomes" id="UP000821865">
    <property type="component" value="Chromosome 11"/>
</dbReference>
<gene>
    <name evidence="1" type="ORF">HPB49_020168</name>
</gene>